<reference evidence="2 3" key="1">
    <citation type="submission" date="2018-07" db="EMBL/GenBank/DDBJ databases">
        <authorList>
            <person name="Roberston F.H."/>
            <person name="Ghiringhelli B.C."/>
            <person name="Garcia S."/>
            <person name="Henry S."/>
            <person name="Naegele L."/>
            <person name="Slowan-Pomeroy T."/>
            <person name="Briggs L.A."/>
            <person name="Warner M.H."/>
            <person name="Garlena R.A."/>
            <person name="Russell D.A."/>
            <person name="Pope W.H."/>
            <person name="Jacobs-Sera D."/>
            <person name="Hatfull G.F."/>
        </authorList>
    </citation>
    <scope>NUCLEOTIDE SEQUENCE [LARGE SCALE GENOMIC DNA]</scope>
</reference>
<dbReference type="GeneID" id="63911696"/>
<feature type="region of interest" description="Disordered" evidence="1">
    <location>
        <begin position="46"/>
        <end position="71"/>
    </location>
</feature>
<organism evidence="2 3">
    <name type="scientific">Gordonia phage Schmidt</name>
    <dbReference type="NCBI Taxonomy" id="2301697"/>
    <lineage>
        <taxon>Viruses</taxon>
        <taxon>Duplodnaviria</taxon>
        <taxon>Heunggongvirae</taxon>
        <taxon>Uroviricota</taxon>
        <taxon>Caudoviricetes</taxon>
        <taxon>Ruthgordonvirinae</taxon>
        <taxon>Schmidtvirus</taxon>
        <taxon>Schmidtvirus schmidt</taxon>
    </lineage>
</organism>
<dbReference type="Proteomes" id="UP000262719">
    <property type="component" value="Segment"/>
</dbReference>
<proteinExistence type="predicted"/>
<protein>
    <submittedName>
        <fullName evidence="2">Tail assembly chaperone</fullName>
    </submittedName>
</protein>
<dbReference type="KEGG" id="vg:63911696"/>
<feature type="compositionally biased region" description="Basic and acidic residues" evidence="1">
    <location>
        <begin position="49"/>
        <end position="65"/>
    </location>
</feature>
<sequence>MIKWLPPVNARAAAQNDGVWWSDLHALINLLEFRIRENTAQIAVLGGGKPKDQKHNPKPWKRPEDTLGDTGGRSVAEVMAYLESIAPPKRTKDSTG</sequence>
<dbReference type="EMBL" id="MH651189">
    <property type="protein sequence ID" value="AXQ65139.1"/>
    <property type="molecule type" value="Genomic_DNA"/>
</dbReference>
<keyword evidence="3" id="KW-1185">Reference proteome</keyword>
<evidence type="ECO:0000313" key="3">
    <source>
        <dbReference type="Proteomes" id="UP000262719"/>
    </source>
</evidence>
<accession>A0A385E356</accession>
<evidence type="ECO:0000256" key="1">
    <source>
        <dbReference type="SAM" id="MobiDB-lite"/>
    </source>
</evidence>
<name>A0A385E356_9CAUD</name>
<gene>
    <name evidence="2" type="primary">17</name>
    <name evidence="2" type="ORF">SEA_SCHMIDT_17</name>
</gene>
<evidence type="ECO:0000313" key="2">
    <source>
        <dbReference type="EMBL" id="AXQ65139.1"/>
    </source>
</evidence>
<dbReference type="RefSeq" id="YP_010050957.1">
    <property type="nucleotide sequence ID" value="NC_054436.1"/>
</dbReference>